<dbReference type="Proteomes" id="UP001374952">
    <property type="component" value="Unassembled WGS sequence"/>
</dbReference>
<comment type="caution">
    <text evidence="1">The sequence shown here is derived from an EMBL/GenBank/DDBJ whole genome shotgun (WGS) entry which is preliminary data.</text>
</comment>
<name>A0ACC6R9F9_9GAMM</name>
<evidence type="ECO:0000313" key="1">
    <source>
        <dbReference type="EMBL" id="MEL0606287.1"/>
    </source>
</evidence>
<protein>
    <submittedName>
        <fullName evidence="1">Protein-glutamate O-methyltransferase CheR</fullName>
    </submittedName>
</protein>
<dbReference type="EMBL" id="JBAKAX010000034">
    <property type="protein sequence ID" value="MEL0606287.1"/>
    <property type="molecule type" value="Genomic_DNA"/>
</dbReference>
<keyword evidence="2" id="KW-1185">Reference proteome</keyword>
<evidence type="ECO:0000313" key="2">
    <source>
        <dbReference type="Proteomes" id="UP001374952"/>
    </source>
</evidence>
<proteinExistence type="predicted"/>
<gene>
    <name evidence="1" type="ORF">V6250_19120</name>
</gene>
<organism evidence="1 2">
    <name type="scientific">Pseudoalteromonas undina</name>
    <dbReference type="NCBI Taxonomy" id="43660"/>
    <lineage>
        <taxon>Bacteria</taxon>
        <taxon>Pseudomonadati</taxon>
        <taxon>Pseudomonadota</taxon>
        <taxon>Gammaproteobacteria</taxon>
        <taxon>Alteromonadales</taxon>
        <taxon>Pseudoalteromonadaceae</taxon>
        <taxon>Pseudoalteromonas</taxon>
    </lineage>
</organism>
<accession>A0ACC6R9F9</accession>
<reference evidence="1" key="1">
    <citation type="submission" date="2024-02" db="EMBL/GenBank/DDBJ databases">
        <title>Bacteria isolated from the canopy kelp, Nereocystis luetkeana.</title>
        <authorList>
            <person name="Pfister C.A."/>
            <person name="Younker I.T."/>
            <person name="Light S.H."/>
        </authorList>
    </citation>
    <scope>NUCLEOTIDE SEQUENCE</scope>
    <source>
        <strain evidence="1">TN.2.01</strain>
    </source>
</reference>
<sequence length="276" mass="31337">MNNKDLQQSDYDQFRSFLEQQCGIVLGENKQYLVKSRLAPLMARFNVESLSQLVSKTLAPHERQLRAAVVDAMTTNETLWFRDQYPFELLKNKLFPEFKDTRRPVKIWSAASSSGQEPYSIAMSVAEFQAQQPGVLRMGAQIIGTDISNTMLDMCKNAEYDALALARGLSAERRKKYFMDSGNGMAKVVDSVRKQVSFRHLNLLDSYALMGKFDIIFCRNVLIYFSPEVKAKIISQFAQALNPKGYLFLGASESMTGLSNEFDMVRCNPGIIYQKK</sequence>